<dbReference type="HOGENOM" id="CLU_061901_5_2_0"/>
<name>A0A059Y1I7_9BACT</name>
<dbReference type="PIRSF" id="PIRSF004749">
    <property type="entry name" value="Pep_def"/>
    <property type="match status" value="1"/>
</dbReference>
<dbReference type="PANTHER" id="PTHR10458:SF22">
    <property type="entry name" value="PEPTIDE DEFORMYLASE"/>
    <property type="match status" value="1"/>
</dbReference>
<comment type="function">
    <text evidence="5">Removes the formyl group from the N-terminal Met of newly synthesized proteins. Requires at least a dipeptide for an efficient rate of reaction. N-terminal L-methionine is a prerequisite for activity but the enzyme has broad specificity at other positions.</text>
</comment>
<dbReference type="GO" id="GO:0042586">
    <property type="term" value="F:peptide deformylase activity"/>
    <property type="evidence" value="ECO:0007669"/>
    <property type="project" value="UniProtKB-UniRule"/>
</dbReference>
<evidence type="ECO:0000256" key="1">
    <source>
        <dbReference type="ARBA" id="ARBA00010759"/>
    </source>
</evidence>
<reference evidence="7" key="1">
    <citation type="submission" date="2014-02" db="EMBL/GenBank/DDBJ databases">
        <title>Complete genome sequence and comparative genomic analysis of the nitrogen-fixing bacterium Leptospirillum ferriphilum YSK.</title>
        <authorList>
            <person name="Guo X."/>
            <person name="Yin H."/>
            <person name="Liang Y."/>
            <person name="Hu Q."/>
            <person name="Ma L."/>
            <person name="Xiao Y."/>
            <person name="Zhang X."/>
            <person name="Qiu G."/>
            <person name="Liu X."/>
        </authorList>
    </citation>
    <scope>NUCLEOTIDE SEQUENCE [LARGE SCALE GENOMIC DNA]</scope>
    <source>
        <strain evidence="7">YSK</strain>
    </source>
</reference>
<dbReference type="Pfam" id="PF01327">
    <property type="entry name" value="Pep_deformylase"/>
    <property type="match status" value="1"/>
</dbReference>
<evidence type="ECO:0000313" key="7">
    <source>
        <dbReference type="Proteomes" id="UP000027059"/>
    </source>
</evidence>
<dbReference type="CDD" id="cd00487">
    <property type="entry name" value="Pep_deformylase"/>
    <property type="match status" value="1"/>
</dbReference>
<feature type="binding site" evidence="5">
    <location>
        <position position="102"/>
    </location>
    <ligand>
        <name>Fe cation</name>
        <dbReference type="ChEBI" id="CHEBI:24875"/>
    </ligand>
</feature>
<reference evidence="6 7" key="2">
    <citation type="journal article" date="2015" name="Biomed. Res. Int.">
        <title>Effects of Arsenite Resistance on the Growth and Functional Gene Expression of Leptospirillum ferriphilum and Acidithiobacillus thiooxidans in Pure Culture and Coculture.</title>
        <authorList>
            <person name="Jiang H."/>
            <person name="Liang Y."/>
            <person name="Yin H."/>
            <person name="Xiao Y."/>
            <person name="Guo X."/>
            <person name="Xu Y."/>
            <person name="Hu Q."/>
            <person name="Liu H."/>
            <person name="Liu X."/>
        </authorList>
    </citation>
    <scope>NUCLEOTIDE SEQUENCE [LARGE SCALE GENOMIC DNA]</scope>
    <source>
        <strain evidence="6 7">YSK</strain>
    </source>
</reference>
<evidence type="ECO:0000256" key="4">
    <source>
        <dbReference type="ARBA" id="ARBA00022917"/>
    </source>
</evidence>
<dbReference type="AlphaFoldDB" id="A0A059Y1I7"/>
<dbReference type="NCBIfam" id="TIGR00079">
    <property type="entry name" value="pept_deformyl"/>
    <property type="match status" value="1"/>
</dbReference>
<accession>A0A059Y1I7</accession>
<organism evidence="6 7">
    <name type="scientific">Leptospirillum ferriphilum YSK</name>
    <dbReference type="NCBI Taxonomy" id="1441628"/>
    <lineage>
        <taxon>Bacteria</taxon>
        <taxon>Pseudomonadati</taxon>
        <taxon>Nitrospirota</taxon>
        <taxon>Nitrospiria</taxon>
        <taxon>Nitrospirales</taxon>
        <taxon>Nitrospiraceae</taxon>
        <taxon>Leptospirillum</taxon>
    </lineage>
</organism>
<evidence type="ECO:0000313" key="6">
    <source>
        <dbReference type="EMBL" id="AIA31317.1"/>
    </source>
</evidence>
<dbReference type="EC" id="3.5.1.88" evidence="5"/>
<comment type="catalytic activity">
    <reaction evidence="5">
        <text>N-terminal N-formyl-L-methionyl-[peptide] + H2O = N-terminal L-methionyl-[peptide] + formate</text>
        <dbReference type="Rhea" id="RHEA:24420"/>
        <dbReference type="Rhea" id="RHEA-COMP:10639"/>
        <dbReference type="Rhea" id="RHEA-COMP:10640"/>
        <dbReference type="ChEBI" id="CHEBI:15377"/>
        <dbReference type="ChEBI" id="CHEBI:15740"/>
        <dbReference type="ChEBI" id="CHEBI:49298"/>
        <dbReference type="ChEBI" id="CHEBI:64731"/>
        <dbReference type="EC" id="3.5.1.88"/>
    </reaction>
</comment>
<comment type="cofactor">
    <cofactor evidence="5">
        <name>Fe(2+)</name>
        <dbReference type="ChEBI" id="CHEBI:29033"/>
    </cofactor>
    <text evidence="5">Binds 1 Fe(2+) ion.</text>
</comment>
<evidence type="ECO:0000256" key="5">
    <source>
        <dbReference type="HAMAP-Rule" id="MF_00163"/>
    </source>
</evidence>
<keyword evidence="5" id="KW-0408">Iron</keyword>
<feature type="binding site" evidence="5">
    <location>
        <position position="148"/>
    </location>
    <ligand>
        <name>Fe cation</name>
        <dbReference type="ChEBI" id="CHEBI:24875"/>
    </ligand>
</feature>
<dbReference type="EMBL" id="CP007243">
    <property type="protein sequence ID" value="AIA31317.1"/>
    <property type="molecule type" value="Genomic_DNA"/>
</dbReference>
<dbReference type="HAMAP" id="MF_00163">
    <property type="entry name" value="Pep_deformylase"/>
    <property type="match status" value="1"/>
</dbReference>
<keyword evidence="2 5" id="KW-0479">Metal-binding</keyword>
<sequence>MALLKIAKMGNPILRKIAEPISPKEIETDEFQTFVDDMIETMRDSDGLGLAAPQVHVSKQVVVIESMENDRYPDAPPIPLLVLINPVFKYMSKETRTGWEGCLSVDNLRGKVTRSRAVKMEALDRHGNTITLEWEDFPAVVLQHETDHLRGHLFLDRMKDMSTLTQLEEFQKFWVRGEKDVREV</sequence>
<dbReference type="Gene3D" id="3.90.45.10">
    <property type="entry name" value="Peptide deformylase"/>
    <property type="match status" value="1"/>
</dbReference>
<dbReference type="GO" id="GO:0046872">
    <property type="term" value="F:metal ion binding"/>
    <property type="evidence" value="ECO:0007669"/>
    <property type="project" value="UniProtKB-KW"/>
</dbReference>
<dbReference type="Proteomes" id="UP000027059">
    <property type="component" value="Chromosome"/>
</dbReference>
<dbReference type="FunFam" id="3.90.45.10:FF:000003">
    <property type="entry name" value="Peptide deformylase"/>
    <property type="match status" value="1"/>
</dbReference>
<dbReference type="PANTHER" id="PTHR10458">
    <property type="entry name" value="PEPTIDE DEFORMYLASE"/>
    <property type="match status" value="1"/>
</dbReference>
<keyword evidence="4 5" id="KW-0648">Protein biosynthesis</keyword>
<proteinExistence type="inferred from homology"/>
<dbReference type="GO" id="GO:0006412">
    <property type="term" value="P:translation"/>
    <property type="evidence" value="ECO:0007669"/>
    <property type="project" value="UniProtKB-UniRule"/>
</dbReference>
<evidence type="ECO:0000256" key="3">
    <source>
        <dbReference type="ARBA" id="ARBA00022801"/>
    </source>
</evidence>
<dbReference type="InterPro" id="IPR023635">
    <property type="entry name" value="Peptide_deformylase"/>
</dbReference>
<dbReference type="InterPro" id="IPR036821">
    <property type="entry name" value="Peptide_deformylase_sf"/>
</dbReference>
<keyword evidence="3 5" id="KW-0378">Hydrolase</keyword>
<dbReference type="KEGG" id="lfp:Y981_12915"/>
<dbReference type="NCBIfam" id="NF001159">
    <property type="entry name" value="PRK00150.1-3"/>
    <property type="match status" value="1"/>
</dbReference>
<protein>
    <recommendedName>
        <fullName evidence="5">Peptide deformylase</fullName>
        <shortName evidence="5">PDF</shortName>
        <ecNumber evidence="5">3.5.1.88</ecNumber>
    </recommendedName>
    <alternativeName>
        <fullName evidence="5">Polypeptide deformylase</fullName>
    </alternativeName>
</protein>
<keyword evidence="7" id="KW-1185">Reference proteome</keyword>
<dbReference type="RefSeq" id="WP_014962198.1">
    <property type="nucleotide sequence ID" value="NZ_CP007243.1"/>
</dbReference>
<gene>
    <name evidence="5" type="primary">def</name>
    <name evidence="6" type="ORF">Y981_12915</name>
</gene>
<comment type="similarity">
    <text evidence="1 5">Belongs to the polypeptide deformylase family.</text>
</comment>
<dbReference type="SUPFAM" id="SSF56420">
    <property type="entry name" value="Peptide deformylase"/>
    <property type="match status" value="1"/>
</dbReference>
<evidence type="ECO:0000256" key="2">
    <source>
        <dbReference type="ARBA" id="ARBA00022723"/>
    </source>
</evidence>
<feature type="active site" evidence="5">
    <location>
        <position position="145"/>
    </location>
</feature>
<dbReference type="OrthoDB" id="9804313at2"/>
<feature type="binding site" evidence="5">
    <location>
        <position position="144"/>
    </location>
    <ligand>
        <name>Fe cation</name>
        <dbReference type="ChEBI" id="CHEBI:24875"/>
    </ligand>
</feature>
<dbReference type="PRINTS" id="PR01576">
    <property type="entry name" value="PDEFORMYLASE"/>
</dbReference>